<dbReference type="InterPro" id="IPR003591">
    <property type="entry name" value="Leu-rich_rpt_typical-subtyp"/>
</dbReference>
<dbReference type="EMBL" id="ATCN01000010">
    <property type="protein sequence ID" value="EPR80115.1"/>
    <property type="molecule type" value="Genomic_DNA"/>
</dbReference>
<sequence>MFLYFIVFLCANLEPSLLELLMDLSGNSLDYALFQTDYIDDMDFVNMDIAVDIITSSIEIKIFNETQPIPRIIYNCINLKVFKSENSFLSTLSEDFRKLSNLEHLILNNNKFYEIPTIIFSLTNLRILEMYGNRIKIIHSGIKHLTQLNILTLGNNFIVHLPFALTELTHLMHLDLSSNEKLFVPNMFSRMEDKHIHFFNIVKTLNLLHLYLNNTGLQFIPKEFNFKNITKFRANINKLSTIHVDTLKNSYLKEMLLNDNLFREFPNNILTLTMIETLSIESNRILENINIKDAKSPYLKFLNLSNNKIKSFRMCSISAPSLKILKLKNNNIKKFTIESIKVSLLEAIHLKKNNIYVLDKNFIGFKKLKFLDLRHNNIIRIDNFKVISYLGLTLKLQVYYIEKIKNLLYPQMLDEIIVSCTRKPIHENSLNLFKNYNKEMKLKIFMLNSCHLSKIPNGIEKLTYVENLSFKKNNIRRIGNRFKDMYYLKTLDLSYNKIYVIDPSILLLKSLEDLNLQNNYLKTFPISINEFNYKKLKINWIGNIIQRLGNGIGIGWIQIPLKYSSQVGIGYTEDGHYTDIAISLYNKNFKKDLYRWDIKKVAQIISNEPNEEYLSYNEIKGLWDLYLKPHITTEILKDSIETYINALYMLDDITVSYITYFTSKQCDIMKIYLSAIFTILKEKDDFQQIENVCTAISQEIDLCYDAQYEMFHHIFISLKTRGNCDITHFIKEIIYIIKYDILSHILTSNNFSQNVHKLAYWRNELSGEIGFIKNECKYHYMRNNSLDDNVEYIIYQFFILFKAENAIAEIFDRINKNGKFICLASQFIIQHEFDEVKLNEYMIFNDIDLIDVENITKKGVIFIIKKMEIIQKNIVNS</sequence>
<keyword evidence="2" id="KW-0677">Repeat</keyword>
<keyword evidence="5" id="KW-1185">Reference proteome</keyword>
<dbReference type="InterPro" id="IPR032675">
    <property type="entry name" value="LRR_dom_sf"/>
</dbReference>
<keyword evidence="3" id="KW-0732">Signal</keyword>
<dbReference type="SMART" id="SM00365">
    <property type="entry name" value="LRR_SD22"/>
    <property type="match status" value="5"/>
</dbReference>
<dbReference type="SUPFAM" id="SSF52058">
    <property type="entry name" value="L domain-like"/>
    <property type="match status" value="1"/>
</dbReference>
<evidence type="ECO:0000256" key="2">
    <source>
        <dbReference type="ARBA" id="ARBA00022737"/>
    </source>
</evidence>
<accession>S7WAY1</accession>
<dbReference type="VEuPathDB" id="MicrosporidiaDB:SLOPH_1278"/>
<dbReference type="STRING" id="1358809.S7WAY1"/>
<evidence type="ECO:0000256" key="3">
    <source>
        <dbReference type="SAM" id="SignalP"/>
    </source>
</evidence>
<feature type="signal peptide" evidence="3">
    <location>
        <begin position="1"/>
        <end position="18"/>
    </location>
</feature>
<evidence type="ECO:0000313" key="5">
    <source>
        <dbReference type="Proteomes" id="UP000014978"/>
    </source>
</evidence>
<gene>
    <name evidence="4" type="ORF">SLOPH_1278</name>
</gene>
<dbReference type="InterPro" id="IPR050216">
    <property type="entry name" value="LRR_domain-containing"/>
</dbReference>
<dbReference type="InParanoid" id="S7WAY1"/>
<dbReference type="SMART" id="SM00369">
    <property type="entry name" value="LRR_TYP"/>
    <property type="match status" value="6"/>
</dbReference>
<organism evidence="4 5">
    <name type="scientific">Spraguea lophii (strain 42_110)</name>
    <name type="common">Microsporidian parasite</name>
    <dbReference type="NCBI Taxonomy" id="1358809"/>
    <lineage>
        <taxon>Eukaryota</taxon>
        <taxon>Fungi</taxon>
        <taxon>Fungi incertae sedis</taxon>
        <taxon>Microsporidia</taxon>
        <taxon>Spragueidae</taxon>
        <taxon>Spraguea</taxon>
    </lineage>
</organism>
<dbReference type="PANTHER" id="PTHR48051:SF1">
    <property type="entry name" value="RAS SUPPRESSOR PROTEIN 1"/>
    <property type="match status" value="1"/>
</dbReference>
<dbReference type="HOGENOM" id="CLU_016141_0_0_1"/>
<dbReference type="InterPro" id="IPR001611">
    <property type="entry name" value="Leu-rich_rpt"/>
</dbReference>
<dbReference type="PANTHER" id="PTHR48051">
    <property type="match status" value="1"/>
</dbReference>
<dbReference type="GO" id="GO:0005737">
    <property type="term" value="C:cytoplasm"/>
    <property type="evidence" value="ECO:0007669"/>
    <property type="project" value="TreeGrafter"/>
</dbReference>
<dbReference type="PROSITE" id="PS51450">
    <property type="entry name" value="LRR"/>
    <property type="match status" value="3"/>
</dbReference>
<dbReference type="Proteomes" id="UP000014978">
    <property type="component" value="Unassembled WGS sequence"/>
</dbReference>
<dbReference type="Pfam" id="PF13855">
    <property type="entry name" value="LRR_8"/>
    <property type="match status" value="1"/>
</dbReference>
<name>S7WAY1_SPRLO</name>
<reference evidence="5" key="1">
    <citation type="journal article" date="2013" name="PLoS Genet.">
        <title>The genome of Spraguea lophii and the basis of host-microsporidian interactions.</title>
        <authorList>
            <person name="Campbell S.E."/>
            <person name="Williams T.A."/>
            <person name="Yousuf A."/>
            <person name="Soanes D.M."/>
            <person name="Paszkiewicz K.H."/>
            <person name="Williams B.A.P."/>
        </authorList>
    </citation>
    <scope>NUCLEOTIDE SEQUENCE [LARGE SCALE GENOMIC DNA]</scope>
    <source>
        <strain evidence="5">42_110</strain>
    </source>
</reference>
<dbReference type="OrthoDB" id="676979at2759"/>
<evidence type="ECO:0000313" key="4">
    <source>
        <dbReference type="EMBL" id="EPR80115.1"/>
    </source>
</evidence>
<keyword evidence="1" id="KW-0433">Leucine-rich repeat</keyword>
<comment type="caution">
    <text evidence="4">The sequence shown here is derived from an EMBL/GenBank/DDBJ whole genome shotgun (WGS) entry which is preliminary data.</text>
</comment>
<feature type="chain" id="PRO_5004546807" evidence="3">
    <location>
        <begin position="19"/>
        <end position="877"/>
    </location>
</feature>
<dbReference type="AlphaFoldDB" id="S7WAY1"/>
<proteinExistence type="predicted"/>
<evidence type="ECO:0000256" key="1">
    <source>
        <dbReference type="ARBA" id="ARBA00022614"/>
    </source>
</evidence>
<protein>
    <submittedName>
        <fullName evidence="4">Leucine rich repeat protein</fullName>
    </submittedName>
</protein>
<dbReference type="Gene3D" id="3.80.10.10">
    <property type="entry name" value="Ribonuclease Inhibitor"/>
    <property type="match status" value="2"/>
</dbReference>